<evidence type="ECO:0000313" key="2">
    <source>
        <dbReference type="Proteomes" id="UP000035054"/>
    </source>
</evidence>
<accession>A0A6N3X2I2</accession>
<dbReference type="AlphaFoldDB" id="A0A6N3X2I2"/>
<sequence length="32" mass="3477">GQAALAAEGLRLKSLFLLEHISIHPAPLERQP</sequence>
<reference evidence="1 2" key="1">
    <citation type="submission" date="2015-01" db="EMBL/GenBank/DDBJ databases">
        <title>Lifestyle Evolution in Cyanobacterial Symbionts of Sponges.</title>
        <authorList>
            <person name="Burgsdorf I."/>
            <person name="Slaby B.M."/>
            <person name="Handley K.M."/>
            <person name="Haber M."/>
            <person name="Blom J."/>
            <person name="Marshall C.W."/>
            <person name="Gilbert J.A."/>
            <person name="Hentschel U."/>
            <person name="Steindler L."/>
        </authorList>
    </citation>
    <scope>NUCLEOTIDE SEQUENCE [LARGE SCALE GENOMIC DNA]</scope>
    <source>
        <strain evidence="1">142</strain>
    </source>
</reference>
<gene>
    <name evidence="1" type="ORF">TH68_08960</name>
</gene>
<protein>
    <submittedName>
        <fullName evidence="1">Uncharacterized protein</fullName>
    </submittedName>
</protein>
<name>A0A6N3X2I2_9SYNE</name>
<dbReference type="Proteomes" id="UP000035054">
    <property type="component" value="Unassembled WGS sequence"/>
</dbReference>
<organism evidence="1 2">
    <name type="scientific">Candidatus Synechococcus spongiarum 142</name>
    <dbReference type="NCBI Taxonomy" id="1608213"/>
    <lineage>
        <taxon>Bacteria</taxon>
        <taxon>Bacillati</taxon>
        <taxon>Cyanobacteriota</taxon>
        <taxon>Cyanophyceae</taxon>
        <taxon>Synechococcales</taxon>
        <taxon>Synechococcaceae</taxon>
        <taxon>Synechococcus</taxon>
    </lineage>
</organism>
<proteinExistence type="predicted"/>
<evidence type="ECO:0000313" key="1">
    <source>
        <dbReference type="EMBL" id="KKZ11296.1"/>
    </source>
</evidence>
<comment type="caution">
    <text evidence="1">The sequence shown here is derived from an EMBL/GenBank/DDBJ whole genome shotgun (WGS) entry which is preliminary data.</text>
</comment>
<dbReference type="EMBL" id="JXUO01000285">
    <property type="protein sequence ID" value="KKZ11296.1"/>
    <property type="molecule type" value="Genomic_DNA"/>
</dbReference>
<feature type="non-terminal residue" evidence="1">
    <location>
        <position position="1"/>
    </location>
</feature>